<dbReference type="PANTHER" id="PTHR43747:SF4">
    <property type="entry name" value="FLAVIN-DEPENDENT TRYPTOPHAN HALOGENASE"/>
    <property type="match status" value="1"/>
</dbReference>
<dbReference type="Gene3D" id="3.50.50.60">
    <property type="entry name" value="FAD/NAD(P)-binding domain"/>
    <property type="match status" value="1"/>
</dbReference>
<dbReference type="PIRSF" id="PIRSF011396">
    <property type="entry name" value="Trp_halogenase"/>
    <property type="match status" value="1"/>
</dbReference>
<gene>
    <name evidence="1" type="ORF">ABIE04_001756</name>
</gene>
<keyword evidence="1" id="KW-0560">Oxidoreductase</keyword>
<dbReference type="InterPro" id="IPR033856">
    <property type="entry name" value="Trp_halogen"/>
</dbReference>
<dbReference type="EC" id="1.14.19.9" evidence="1"/>
<organism evidence="1 2">
    <name type="scientific">Rhodanobacter soli</name>
    <dbReference type="NCBI Taxonomy" id="590609"/>
    <lineage>
        <taxon>Bacteria</taxon>
        <taxon>Pseudomonadati</taxon>
        <taxon>Pseudomonadota</taxon>
        <taxon>Gammaproteobacteria</taxon>
        <taxon>Lysobacterales</taxon>
        <taxon>Rhodanobacteraceae</taxon>
        <taxon>Rhodanobacter</taxon>
    </lineage>
</organism>
<sequence length="505" mass="56118">MTNQRIKNIVIVGGGTAGWMSAAALAKVLGPGHSIRLIESEEIGTIGVGEATVPHLSLFNKLLGIDEAEFVRETRGTFKLGVQFVNWLKPGKTYVHGFGTSIGLDIGMLPFHQYWLRAFKSGNASEIGDYSLNTLAAAHGKFMVSAVDAPPNTPLANIAYAYHFDAGLYARYLRRYAEARGVQRTEGKIRETLLRPSDGFVDAVVLESGEKISGELFIDCSGFRGLLIEQALHTGYEDWNHWLPTNRAVTVACERTGPPTPYTRATAQTAGWQWRIALQHRVGNGHVYASPYISDDEAAATLLRNLDGAPLGEPRLLRFVAGTRKKVWNRNVVAIGLASGFLEPLESTGIFLIQSAITRLLTLFPDRNFSEAVIDRYNALSRFELERIRDFLILHFHATQRDDTPFWNYCRTMEIPETLRSVMALFREGGQFIRNAEELFGLVSWVEVMLGQGIMPTTWHTGADQMSEKDLNEFVAHVQQVIATCVDAMPPHQAFIDRYCKAAGV</sequence>
<dbReference type="Pfam" id="PF04820">
    <property type="entry name" value="Trp_halogenase"/>
    <property type="match status" value="1"/>
</dbReference>
<dbReference type="InterPro" id="IPR036188">
    <property type="entry name" value="FAD/NAD-bd_sf"/>
</dbReference>
<evidence type="ECO:0000313" key="2">
    <source>
        <dbReference type="Proteomes" id="UP001549251"/>
    </source>
</evidence>
<keyword evidence="2" id="KW-1185">Reference proteome</keyword>
<dbReference type="EMBL" id="JBEPSD010000001">
    <property type="protein sequence ID" value="MET4569429.1"/>
    <property type="molecule type" value="Genomic_DNA"/>
</dbReference>
<name>A0ABV2PWL2_9GAMM</name>
<comment type="caution">
    <text evidence="1">The sequence shown here is derived from an EMBL/GenBank/DDBJ whole genome shotgun (WGS) entry which is preliminary data.</text>
</comment>
<accession>A0ABV2PWL2</accession>
<dbReference type="SUPFAM" id="SSF51905">
    <property type="entry name" value="FAD/NAD(P)-binding domain"/>
    <property type="match status" value="1"/>
</dbReference>
<protein>
    <submittedName>
        <fullName evidence="1">Tryptophan halogenase</fullName>
        <ecNumber evidence="1">1.14.19.9</ecNumber>
    </submittedName>
</protein>
<dbReference type="InterPro" id="IPR050816">
    <property type="entry name" value="Flavin-dep_Halogenase_NPB"/>
</dbReference>
<dbReference type="Proteomes" id="UP001549251">
    <property type="component" value="Unassembled WGS sequence"/>
</dbReference>
<reference evidence="1 2" key="1">
    <citation type="submission" date="2024-06" db="EMBL/GenBank/DDBJ databases">
        <title>Sorghum-associated microbial communities from plants grown in Nebraska, USA.</title>
        <authorList>
            <person name="Schachtman D."/>
        </authorList>
    </citation>
    <scope>NUCLEOTIDE SEQUENCE [LARGE SCALE GENOMIC DNA]</scope>
    <source>
        <strain evidence="1 2">1757</strain>
    </source>
</reference>
<dbReference type="RefSeq" id="WP_354548809.1">
    <property type="nucleotide sequence ID" value="NZ_JBEPSD010000001.1"/>
</dbReference>
<proteinExistence type="predicted"/>
<dbReference type="InterPro" id="IPR006905">
    <property type="entry name" value="Flavin_halogenase"/>
</dbReference>
<dbReference type="PANTHER" id="PTHR43747">
    <property type="entry name" value="FAD-BINDING PROTEIN"/>
    <property type="match status" value="1"/>
</dbReference>
<dbReference type="GO" id="GO:0016491">
    <property type="term" value="F:oxidoreductase activity"/>
    <property type="evidence" value="ECO:0007669"/>
    <property type="project" value="UniProtKB-KW"/>
</dbReference>
<evidence type="ECO:0000313" key="1">
    <source>
        <dbReference type="EMBL" id="MET4569429.1"/>
    </source>
</evidence>